<organism evidence="5 6">
    <name type="scientific">Simonsiella muelleri ATCC 29453</name>
    <dbReference type="NCBI Taxonomy" id="641147"/>
    <lineage>
        <taxon>Bacteria</taxon>
        <taxon>Pseudomonadati</taxon>
        <taxon>Pseudomonadota</taxon>
        <taxon>Betaproteobacteria</taxon>
        <taxon>Neisseriales</taxon>
        <taxon>Neisseriaceae</taxon>
        <taxon>Simonsiella</taxon>
    </lineage>
</organism>
<keyword evidence="2" id="KW-0238">DNA-binding</keyword>
<dbReference type="InterPro" id="IPR036286">
    <property type="entry name" value="LexA/Signal_pep-like_sf"/>
</dbReference>
<evidence type="ECO:0000259" key="4">
    <source>
        <dbReference type="Pfam" id="PF00717"/>
    </source>
</evidence>
<dbReference type="HOGENOM" id="CLU_2474399_0_0_4"/>
<dbReference type="InterPro" id="IPR039418">
    <property type="entry name" value="LexA-like"/>
</dbReference>
<dbReference type="EMBL" id="ADCY02000078">
    <property type="protein sequence ID" value="EJZ50044.1"/>
    <property type="molecule type" value="Genomic_DNA"/>
</dbReference>
<comment type="caution">
    <text evidence="5">The sequence shown here is derived from an EMBL/GenBank/DDBJ whole genome shotgun (WGS) entry which is preliminary data.</text>
</comment>
<protein>
    <recommendedName>
        <fullName evidence="4">Peptidase S24/S26A/S26B/S26C domain-containing protein</fullName>
    </recommendedName>
</protein>
<keyword evidence="6" id="KW-1185">Reference proteome</keyword>
<evidence type="ECO:0000256" key="1">
    <source>
        <dbReference type="ARBA" id="ARBA00023015"/>
    </source>
</evidence>
<dbReference type="Pfam" id="PF00717">
    <property type="entry name" value="Peptidase_S24"/>
    <property type="match status" value="1"/>
</dbReference>
<dbReference type="eggNOG" id="COG2932">
    <property type="taxonomic scope" value="Bacteria"/>
</dbReference>
<dbReference type="STRING" id="641147.HMPREF9021_02713"/>
<dbReference type="InterPro" id="IPR015927">
    <property type="entry name" value="Peptidase_S24_S26A/B/C"/>
</dbReference>
<evidence type="ECO:0000256" key="2">
    <source>
        <dbReference type="ARBA" id="ARBA00023125"/>
    </source>
</evidence>
<dbReference type="SUPFAM" id="SSF51306">
    <property type="entry name" value="LexA/Signal peptidase"/>
    <property type="match status" value="1"/>
</dbReference>
<dbReference type="Gene3D" id="2.10.109.10">
    <property type="entry name" value="Umud Fragment, subunit A"/>
    <property type="match status" value="1"/>
</dbReference>
<reference evidence="5 6" key="2">
    <citation type="submission" date="2011-10" db="EMBL/GenBank/DDBJ databases">
        <title>The Genome Sequence of Simonsiella muelleri ATCC 29453.</title>
        <authorList>
            <consortium name="The Broad Institute Genome Sequencing Platform"/>
            <consortium name="The Broad Institute Genome Sequencing Center for Infectious Disease"/>
            <person name="Earl A."/>
            <person name="Ward D."/>
            <person name="Feldgarden M."/>
            <person name="Gevers D."/>
            <person name="Izard J."/>
            <person name="Baranova O.V."/>
            <person name="Blanton J.M."/>
            <person name="Tanner A.C."/>
            <person name="Dewhirst F."/>
            <person name="Young S.K."/>
            <person name="Zeng Q."/>
            <person name="Gargeya S."/>
            <person name="Fitzgerald M."/>
            <person name="Haas B."/>
            <person name="Abouelleil A."/>
            <person name="Alvarado L."/>
            <person name="Arachchi H.M."/>
            <person name="Berlin A."/>
            <person name="Brown A."/>
            <person name="Chapman S.B."/>
            <person name="Chen Z."/>
            <person name="Dunbar C."/>
            <person name="Freedman E."/>
            <person name="Gearin G."/>
            <person name="Goldberg J."/>
            <person name="Griggs A."/>
            <person name="Gujja S."/>
            <person name="Heiman D."/>
            <person name="Howarth C."/>
            <person name="Larson L."/>
            <person name="Lui A."/>
            <person name="MacDonald P.J.P."/>
            <person name="Montmayeur A."/>
            <person name="Murphy C."/>
            <person name="Neiman D."/>
            <person name="Pearson M."/>
            <person name="Priest M."/>
            <person name="Roberts A."/>
            <person name="Saif S."/>
            <person name="Shea T."/>
            <person name="Shenoy N."/>
            <person name="Sisk P."/>
            <person name="Stolte C."/>
            <person name="Sykes S."/>
            <person name="Wortman J."/>
            <person name="Nusbaum C."/>
            <person name="Birren B."/>
        </authorList>
    </citation>
    <scope>NUCLEOTIDE SEQUENCE [LARGE SCALE GENOMIC DNA]</scope>
    <source>
        <strain evidence="5 6">ATCC 29453</strain>
    </source>
</reference>
<keyword evidence="3" id="KW-0804">Transcription</keyword>
<evidence type="ECO:0000313" key="6">
    <source>
        <dbReference type="Proteomes" id="UP000017813"/>
    </source>
</evidence>
<dbReference type="GO" id="GO:0003677">
    <property type="term" value="F:DNA binding"/>
    <property type="evidence" value="ECO:0007669"/>
    <property type="project" value="UniProtKB-KW"/>
</dbReference>
<dbReference type="Proteomes" id="UP000017813">
    <property type="component" value="Unassembled WGS sequence"/>
</dbReference>
<proteinExistence type="predicted"/>
<evidence type="ECO:0000256" key="3">
    <source>
        <dbReference type="ARBA" id="ARBA00023163"/>
    </source>
</evidence>
<gene>
    <name evidence="5" type="ORF">HMPREF9021_02713</name>
</gene>
<keyword evidence="1" id="KW-0805">Transcription regulation</keyword>
<feature type="domain" description="Peptidase S24/S26A/S26B/S26C" evidence="4">
    <location>
        <begin position="7"/>
        <end position="82"/>
    </location>
</feature>
<evidence type="ECO:0000313" key="5">
    <source>
        <dbReference type="EMBL" id="EJZ50044.1"/>
    </source>
</evidence>
<feature type="non-terminal residue" evidence="5">
    <location>
        <position position="1"/>
    </location>
</feature>
<sequence>KKIVMPDNAMLPTFPQGSELTIDTSQTAIIDGKIYQIQSGERFFIRKIFSQISGSLKIVCDNPEFESVIVSSDSVQIVGRVIEWRVRD</sequence>
<dbReference type="PANTHER" id="PTHR40661:SF3">
    <property type="entry name" value="FELS-1 PROPHAGE TRANSCRIPTIONAL REGULATOR"/>
    <property type="match status" value="1"/>
</dbReference>
<accession>U6Q2D2</accession>
<dbReference type="AlphaFoldDB" id="U6Q2D2"/>
<name>U6Q2D2_9NEIS</name>
<reference evidence="5 6" key="1">
    <citation type="submission" date="2010-03" db="EMBL/GenBank/DDBJ databases">
        <authorList>
            <consortium name="The Broad Institute Genome Sequencing Platform"/>
            <person name="Ward D."/>
            <person name="Earl A."/>
            <person name="Feldgarden M."/>
            <person name="Gevers D."/>
            <person name="Young S."/>
            <person name="Zeng Q."/>
            <person name="Koehrsen M."/>
            <person name="Alvarado L."/>
            <person name="Berlin A.M."/>
            <person name="Borenstein D."/>
            <person name="Chapman S.B."/>
            <person name="Chen Z."/>
            <person name="Engels R."/>
            <person name="Freedman E."/>
            <person name="Gellesch M."/>
            <person name="Goldberg J."/>
            <person name="Griggs A."/>
            <person name="Gujja S."/>
            <person name="Heilman E.R."/>
            <person name="Heiman D.I."/>
            <person name="Hepburn T.A."/>
            <person name="Howarth C."/>
            <person name="Jen D."/>
            <person name="Larson L."/>
            <person name="Mehta T."/>
            <person name="Park D."/>
            <person name="Pearson M."/>
            <person name="Richards J."/>
            <person name="Roberts A."/>
            <person name="Saif S."/>
            <person name="Shea T.D."/>
            <person name="Shenoy N."/>
            <person name="Sisk P."/>
            <person name="Stolte C."/>
            <person name="Sykes S.N."/>
            <person name="Walk T."/>
            <person name="White J."/>
            <person name="Yandava C."/>
            <person name="Izard J."/>
            <person name="Baranova O.V."/>
            <person name="Blanton J.M."/>
            <person name="Tanner A.C."/>
            <person name="Dewhirst F."/>
            <person name="Haas B."/>
            <person name="Nusbaum C."/>
            <person name="Birren B."/>
        </authorList>
    </citation>
    <scope>NUCLEOTIDE SEQUENCE [LARGE SCALE GENOMIC DNA]</scope>
    <source>
        <strain evidence="5 6">ATCC 29453</strain>
    </source>
</reference>
<dbReference type="RefSeq" id="WP_002643129.1">
    <property type="nucleotide sequence ID" value="NZ_JH815324.1"/>
</dbReference>
<dbReference type="PANTHER" id="PTHR40661">
    <property type="match status" value="1"/>
</dbReference>
<dbReference type="CDD" id="cd06529">
    <property type="entry name" value="S24_LexA-like"/>
    <property type="match status" value="1"/>
</dbReference>